<dbReference type="PANTHER" id="PTHR43861:SF6">
    <property type="entry name" value="METHYLTRANSFERASE TYPE 11"/>
    <property type="match status" value="1"/>
</dbReference>
<gene>
    <name evidence="1" type="ORF">A3A79_05415</name>
</gene>
<dbReference type="EMBL" id="MFJV01000001">
    <property type="protein sequence ID" value="OGG24593.1"/>
    <property type="molecule type" value="Genomic_DNA"/>
</dbReference>
<sequence length="274" mass="31569">MSDIIHCLVCNKVQFTLIDGYRRCEKCRTYIAESLPNERRVQKVLEEHASSFIVGSQESKDIRTEEMRLSLIKKFSKVASIVIDFGCGKGKFVEFLSSKKYKVFGYDKSEVIKKYLVSKNIAFYESVKEIPTGYFDVATCFDVIEHVTNPRHLIWTIVRKLKKDGIFIISTPNSIGFSARILGKRWWVFSARSHFILFSPYSLKLLLADMGFEILDAKTDTITPWFTPSERFVFKIFNKLIYLIFLPFKSILFDNYLGDNIQIVAKLAGSKNAG</sequence>
<evidence type="ECO:0000313" key="1">
    <source>
        <dbReference type="EMBL" id="OGG24593.1"/>
    </source>
</evidence>
<dbReference type="Pfam" id="PF13489">
    <property type="entry name" value="Methyltransf_23"/>
    <property type="match status" value="1"/>
</dbReference>
<dbReference type="InterPro" id="IPR029063">
    <property type="entry name" value="SAM-dependent_MTases_sf"/>
</dbReference>
<reference evidence="1 2" key="1">
    <citation type="journal article" date="2016" name="Nat. Commun.">
        <title>Thousands of microbial genomes shed light on interconnected biogeochemical processes in an aquifer system.</title>
        <authorList>
            <person name="Anantharaman K."/>
            <person name="Brown C.T."/>
            <person name="Hug L.A."/>
            <person name="Sharon I."/>
            <person name="Castelle C.J."/>
            <person name="Probst A.J."/>
            <person name="Thomas B.C."/>
            <person name="Singh A."/>
            <person name="Wilkins M.J."/>
            <person name="Karaoz U."/>
            <person name="Brodie E.L."/>
            <person name="Williams K.H."/>
            <person name="Hubbard S.S."/>
            <person name="Banfield J.F."/>
        </authorList>
    </citation>
    <scope>NUCLEOTIDE SEQUENCE [LARGE SCALE GENOMIC DNA]</scope>
</reference>
<name>A0A1F6AJI0_9BACT</name>
<comment type="caution">
    <text evidence="1">The sequence shown here is derived from an EMBL/GenBank/DDBJ whole genome shotgun (WGS) entry which is preliminary data.</text>
</comment>
<evidence type="ECO:0008006" key="3">
    <source>
        <dbReference type="Google" id="ProtNLM"/>
    </source>
</evidence>
<proteinExistence type="predicted"/>
<dbReference type="AlphaFoldDB" id="A0A1F6AJI0"/>
<accession>A0A1F6AJI0</accession>
<dbReference type="Gene3D" id="3.40.50.150">
    <property type="entry name" value="Vaccinia Virus protein VP39"/>
    <property type="match status" value="1"/>
</dbReference>
<dbReference type="PANTHER" id="PTHR43861">
    <property type="entry name" value="TRANS-ACONITATE 2-METHYLTRANSFERASE-RELATED"/>
    <property type="match status" value="1"/>
</dbReference>
<dbReference type="Proteomes" id="UP000178759">
    <property type="component" value="Unassembled WGS sequence"/>
</dbReference>
<evidence type="ECO:0000313" key="2">
    <source>
        <dbReference type="Proteomes" id="UP000178759"/>
    </source>
</evidence>
<dbReference type="CDD" id="cd02440">
    <property type="entry name" value="AdoMet_MTases"/>
    <property type="match status" value="1"/>
</dbReference>
<protein>
    <recommendedName>
        <fullName evidence="3">Methyltransferase type 11 domain-containing protein</fullName>
    </recommendedName>
</protein>
<dbReference type="STRING" id="1798392.A3A79_05415"/>
<organism evidence="1 2">
    <name type="scientific">Candidatus Gottesmanbacteria bacterium RIFCSPLOWO2_01_FULL_43_11b</name>
    <dbReference type="NCBI Taxonomy" id="1798392"/>
    <lineage>
        <taxon>Bacteria</taxon>
        <taxon>Candidatus Gottesmaniibacteriota</taxon>
    </lineage>
</organism>
<dbReference type="SUPFAM" id="SSF53335">
    <property type="entry name" value="S-adenosyl-L-methionine-dependent methyltransferases"/>
    <property type="match status" value="1"/>
</dbReference>